<keyword evidence="4" id="KW-1185">Reference proteome</keyword>
<reference evidence="3" key="2">
    <citation type="submission" date="2021-08" db="EMBL/GenBank/DDBJ databases">
        <authorList>
            <person name="Tani A."/>
            <person name="Ola A."/>
            <person name="Ogura Y."/>
            <person name="Katsura K."/>
            <person name="Hayashi T."/>
        </authorList>
    </citation>
    <scope>NUCLEOTIDE SEQUENCE</scope>
    <source>
        <strain evidence="3">DSM 14458</strain>
    </source>
</reference>
<dbReference type="EMBL" id="BPRE01000015">
    <property type="protein sequence ID" value="GJE77560.1"/>
    <property type="molecule type" value="Genomic_DNA"/>
</dbReference>
<feature type="chain" id="PRO_5045481028" evidence="2">
    <location>
        <begin position="18"/>
        <end position="53"/>
    </location>
</feature>
<sequence length="53" mass="5261">MVALFSLVCLVGGAALAATAERYPEWTARIETAGGLALVTGLATIGAGLKVSV</sequence>
<evidence type="ECO:0000256" key="1">
    <source>
        <dbReference type="SAM" id="Phobius"/>
    </source>
</evidence>
<dbReference type="Proteomes" id="UP001055093">
    <property type="component" value="Unassembled WGS sequence"/>
</dbReference>
<evidence type="ECO:0000313" key="3">
    <source>
        <dbReference type="EMBL" id="GJE77560.1"/>
    </source>
</evidence>
<accession>A0ABQ4V0F9</accession>
<feature type="signal peptide" evidence="2">
    <location>
        <begin position="1"/>
        <end position="17"/>
    </location>
</feature>
<evidence type="ECO:0000313" key="4">
    <source>
        <dbReference type="Proteomes" id="UP001055093"/>
    </source>
</evidence>
<keyword evidence="1" id="KW-0472">Membrane</keyword>
<dbReference type="RefSeq" id="WP_171015410.1">
    <property type="nucleotide sequence ID" value="NZ_BPRE01000015.1"/>
</dbReference>
<comment type="caution">
    <text evidence="3">The sequence shown here is derived from an EMBL/GenBank/DDBJ whole genome shotgun (WGS) entry which is preliminary data.</text>
</comment>
<keyword evidence="1" id="KW-0812">Transmembrane</keyword>
<keyword evidence="1" id="KW-1133">Transmembrane helix</keyword>
<proteinExistence type="predicted"/>
<name>A0ABQ4V0F9_9HYPH</name>
<evidence type="ECO:0000256" key="2">
    <source>
        <dbReference type="SAM" id="SignalP"/>
    </source>
</evidence>
<feature type="transmembrane region" description="Helical" evidence="1">
    <location>
        <begin position="33"/>
        <end position="51"/>
    </location>
</feature>
<reference evidence="3" key="1">
    <citation type="journal article" date="2021" name="Front. Microbiol.">
        <title>Comprehensive Comparative Genomics and Phenotyping of Methylobacterium Species.</title>
        <authorList>
            <person name="Alessa O."/>
            <person name="Ogura Y."/>
            <person name="Fujitani Y."/>
            <person name="Takami H."/>
            <person name="Hayashi T."/>
            <person name="Sahin N."/>
            <person name="Tani A."/>
        </authorList>
    </citation>
    <scope>NUCLEOTIDE SEQUENCE</scope>
    <source>
        <strain evidence="3">DSM 14458</strain>
    </source>
</reference>
<gene>
    <name evidence="3" type="ORF">BGCPKDLD_4165</name>
</gene>
<protein>
    <submittedName>
        <fullName evidence="3">Uncharacterized protein</fullName>
    </submittedName>
</protein>
<keyword evidence="2" id="KW-0732">Signal</keyword>
<organism evidence="3 4">
    <name type="scientific">Methylorubrum suomiense</name>
    <dbReference type="NCBI Taxonomy" id="144191"/>
    <lineage>
        <taxon>Bacteria</taxon>
        <taxon>Pseudomonadati</taxon>
        <taxon>Pseudomonadota</taxon>
        <taxon>Alphaproteobacteria</taxon>
        <taxon>Hyphomicrobiales</taxon>
        <taxon>Methylobacteriaceae</taxon>
        <taxon>Methylorubrum</taxon>
    </lineage>
</organism>